<gene>
    <name evidence="3" type="ORF">HY912_09435</name>
</gene>
<dbReference type="PROSITE" id="PS50110">
    <property type="entry name" value="RESPONSE_REGULATORY"/>
    <property type="match status" value="1"/>
</dbReference>
<dbReference type="Pfam" id="PF00072">
    <property type="entry name" value="Response_reg"/>
    <property type="match status" value="1"/>
</dbReference>
<protein>
    <submittedName>
        <fullName evidence="3">Response regulator</fullName>
    </submittedName>
</protein>
<accession>A0A9D6Z3C6</accession>
<comment type="caution">
    <text evidence="3">The sequence shown here is derived from an EMBL/GenBank/DDBJ whole genome shotgun (WGS) entry which is preliminary data.</text>
</comment>
<sequence>MVRVFVLEDDPLWGEVVASDLERSGLEVTVWQCLKGAVDQIRTGNYDLLVLDIIVPFDKCSEGHEVRDGGIQVLESLAAYDGKLPPTLFVTIWQLEDFNARIVALRSSGSDSIRIGFLSKPYAQTELINAVGQLLQHPKIQT</sequence>
<proteinExistence type="predicted"/>
<feature type="domain" description="Response regulatory" evidence="2">
    <location>
        <begin position="3"/>
        <end position="135"/>
    </location>
</feature>
<dbReference type="AlphaFoldDB" id="A0A9D6Z3C6"/>
<dbReference type="SMART" id="SM00448">
    <property type="entry name" value="REC"/>
    <property type="match status" value="1"/>
</dbReference>
<name>A0A9D6Z3C6_9BACT</name>
<evidence type="ECO:0000313" key="3">
    <source>
        <dbReference type="EMBL" id="MBI5249705.1"/>
    </source>
</evidence>
<dbReference type="EMBL" id="JACRDE010000255">
    <property type="protein sequence ID" value="MBI5249705.1"/>
    <property type="molecule type" value="Genomic_DNA"/>
</dbReference>
<keyword evidence="1" id="KW-0597">Phosphoprotein</keyword>
<evidence type="ECO:0000313" key="4">
    <source>
        <dbReference type="Proteomes" id="UP000807825"/>
    </source>
</evidence>
<dbReference type="Gene3D" id="3.40.50.2300">
    <property type="match status" value="1"/>
</dbReference>
<reference evidence="3" key="1">
    <citation type="submission" date="2020-07" db="EMBL/GenBank/DDBJ databases">
        <title>Huge and variable diversity of episymbiotic CPR bacteria and DPANN archaea in groundwater ecosystems.</title>
        <authorList>
            <person name="He C.Y."/>
            <person name="Keren R."/>
            <person name="Whittaker M."/>
            <person name="Farag I.F."/>
            <person name="Doudna J."/>
            <person name="Cate J.H.D."/>
            <person name="Banfield J.F."/>
        </authorList>
    </citation>
    <scope>NUCLEOTIDE SEQUENCE</scope>
    <source>
        <strain evidence="3">NC_groundwater_1664_Pr3_B-0.1um_52_9</strain>
    </source>
</reference>
<dbReference type="SUPFAM" id="SSF52172">
    <property type="entry name" value="CheY-like"/>
    <property type="match status" value="1"/>
</dbReference>
<dbReference type="GO" id="GO:0000160">
    <property type="term" value="P:phosphorelay signal transduction system"/>
    <property type="evidence" value="ECO:0007669"/>
    <property type="project" value="InterPro"/>
</dbReference>
<feature type="modified residue" description="4-aspartylphosphate" evidence="1">
    <location>
        <position position="52"/>
    </location>
</feature>
<evidence type="ECO:0000259" key="2">
    <source>
        <dbReference type="PROSITE" id="PS50110"/>
    </source>
</evidence>
<organism evidence="3 4">
    <name type="scientific">Desulfomonile tiedjei</name>
    <dbReference type="NCBI Taxonomy" id="2358"/>
    <lineage>
        <taxon>Bacteria</taxon>
        <taxon>Pseudomonadati</taxon>
        <taxon>Thermodesulfobacteriota</taxon>
        <taxon>Desulfomonilia</taxon>
        <taxon>Desulfomonilales</taxon>
        <taxon>Desulfomonilaceae</taxon>
        <taxon>Desulfomonile</taxon>
    </lineage>
</organism>
<evidence type="ECO:0000256" key="1">
    <source>
        <dbReference type="PROSITE-ProRule" id="PRU00169"/>
    </source>
</evidence>
<dbReference type="Proteomes" id="UP000807825">
    <property type="component" value="Unassembled WGS sequence"/>
</dbReference>
<dbReference type="InterPro" id="IPR001789">
    <property type="entry name" value="Sig_transdc_resp-reg_receiver"/>
</dbReference>
<dbReference type="InterPro" id="IPR011006">
    <property type="entry name" value="CheY-like_superfamily"/>
</dbReference>